<gene>
    <name evidence="1" type="ORF">CUNI_LOCUS13410</name>
</gene>
<name>A0A8S3ZKS5_9EUPU</name>
<accession>A0A8S3ZKS5</accession>
<evidence type="ECO:0000313" key="1">
    <source>
        <dbReference type="EMBL" id="CAG5127852.1"/>
    </source>
</evidence>
<comment type="caution">
    <text evidence="1">The sequence shown here is derived from an EMBL/GenBank/DDBJ whole genome shotgun (WGS) entry which is preliminary data.</text>
</comment>
<dbReference type="AlphaFoldDB" id="A0A8S3ZKS5"/>
<protein>
    <submittedName>
        <fullName evidence="1">Uncharacterized protein</fullName>
    </submittedName>
</protein>
<evidence type="ECO:0000313" key="2">
    <source>
        <dbReference type="Proteomes" id="UP000678393"/>
    </source>
</evidence>
<dbReference type="Proteomes" id="UP000678393">
    <property type="component" value="Unassembled WGS sequence"/>
</dbReference>
<sequence>MNTLISTLDYRLHVTVKLPYITCGCQDMTSFMFQALGMDPPPMLPVMPQSLREHLYPGAREQQQLMLQKRLQLQQQKQRYLNYLMTQRQRQTMQTMKVMRDQPRKITDAKAAGCKLPVDSAAASVLMFGDCKNPAARMVCQAELMTCMNVGMAAMCCPYGMNRLAMDTISYVDKMQQFMAELA</sequence>
<dbReference type="OrthoDB" id="6135366at2759"/>
<keyword evidence="2" id="KW-1185">Reference proteome</keyword>
<reference evidence="1" key="1">
    <citation type="submission" date="2021-04" db="EMBL/GenBank/DDBJ databases">
        <authorList>
            <consortium name="Molecular Ecology Group"/>
        </authorList>
    </citation>
    <scope>NUCLEOTIDE SEQUENCE</scope>
</reference>
<proteinExistence type="predicted"/>
<organism evidence="1 2">
    <name type="scientific">Candidula unifasciata</name>
    <dbReference type="NCBI Taxonomy" id="100452"/>
    <lineage>
        <taxon>Eukaryota</taxon>
        <taxon>Metazoa</taxon>
        <taxon>Spiralia</taxon>
        <taxon>Lophotrochozoa</taxon>
        <taxon>Mollusca</taxon>
        <taxon>Gastropoda</taxon>
        <taxon>Heterobranchia</taxon>
        <taxon>Euthyneura</taxon>
        <taxon>Panpulmonata</taxon>
        <taxon>Eupulmonata</taxon>
        <taxon>Stylommatophora</taxon>
        <taxon>Helicina</taxon>
        <taxon>Helicoidea</taxon>
        <taxon>Geomitridae</taxon>
        <taxon>Candidula</taxon>
    </lineage>
</organism>
<dbReference type="EMBL" id="CAJHNH020002821">
    <property type="protein sequence ID" value="CAG5127852.1"/>
    <property type="molecule type" value="Genomic_DNA"/>
</dbReference>